<reference evidence="8 9" key="1">
    <citation type="submission" date="2019-03" db="EMBL/GenBank/DDBJ databases">
        <title>Genomic Encyclopedia of Archaeal and Bacterial Type Strains, Phase II (KMG-II): from individual species to whole genera.</title>
        <authorList>
            <person name="Goeker M."/>
        </authorList>
    </citation>
    <scope>NUCLEOTIDE SEQUENCE [LARGE SCALE GENOMIC DNA]</scope>
    <source>
        <strain evidence="8 9">RL-C</strain>
    </source>
</reference>
<keyword evidence="4 5" id="KW-0143">Chaperone</keyword>
<dbReference type="GO" id="GO:0005840">
    <property type="term" value="C:ribosome"/>
    <property type="evidence" value="ECO:0007669"/>
    <property type="project" value="InterPro"/>
</dbReference>
<dbReference type="InterPro" id="IPR009000">
    <property type="entry name" value="Transl_B-barrel_sf"/>
</dbReference>
<comment type="similarity">
    <text evidence="5">Belongs to the RimM family.</text>
</comment>
<dbReference type="GO" id="GO:0043022">
    <property type="term" value="F:ribosome binding"/>
    <property type="evidence" value="ECO:0007669"/>
    <property type="project" value="InterPro"/>
</dbReference>
<dbReference type="InterPro" id="IPR036976">
    <property type="entry name" value="RimM_N_sf"/>
</dbReference>
<comment type="function">
    <text evidence="5">An accessory protein needed during the final step in the assembly of 30S ribosomal subunit, possibly for assembly of the head region. Essential for efficient processing of 16S rRNA. May be needed both before and after RbfA during the maturation of 16S rRNA. It has affinity for free ribosomal 30S subunits but not for 70S ribosomes.</text>
</comment>
<comment type="domain">
    <text evidence="5">The PRC barrel domain binds ribosomal protein uS19.</text>
</comment>
<evidence type="ECO:0000256" key="2">
    <source>
        <dbReference type="ARBA" id="ARBA00022517"/>
    </source>
</evidence>
<dbReference type="Pfam" id="PF01782">
    <property type="entry name" value="RimM"/>
    <property type="match status" value="1"/>
</dbReference>
<dbReference type="Gene3D" id="2.40.30.60">
    <property type="entry name" value="RimM"/>
    <property type="match status" value="1"/>
</dbReference>
<dbReference type="OrthoDB" id="1001213at2"/>
<dbReference type="InterPro" id="IPR011961">
    <property type="entry name" value="RimM"/>
</dbReference>
<evidence type="ECO:0000256" key="3">
    <source>
        <dbReference type="ARBA" id="ARBA00022552"/>
    </source>
</evidence>
<dbReference type="RefSeq" id="WP_131837988.1">
    <property type="nucleotide sequence ID" value="NZ_SLWB01000001.1"/>
</dbReference>
<evidence type="ECO:0000256" key="1">
    <source>
        <dbReference type="ARBA" id="ARBA00022490"/>
    </source>
</evidence>
<dbReference type="GO" id="GO:0042274">
    <property type="term" value="P:ribosomal small subunit biogenesis"/>
    <property type="evidence" value="ECO:0007669"/>
    <property type="project" value="UniProtKB-UniRule"/>
</dbReference>
<evidence type="ECO:0000313" key="8">
    <source>
        <dbReference type="EMBL" id="TCN73213.1"/>
    </source>
</evidence>
<evidence type="ECO:0000259" key="7">
    <source>
        <dbReference type="Pfam" id="PF24986"/>
    </source>
</evidence>
<proteinExistence type="inferred from homology"/>
<protein>
    <recommendedName>
        <fullName evidence="5">Ribosome maturation factor RimM</fullName>
    </recommendedName>
</protein>
<evidence type="ECO:0000259" key="6">
    <source>
        <dbReference type="Pfam" id="PF01782"/>
    </source>
</evidence>
<dbReference type="PANTHER" id="PTHR33692">
    <property type="entry name" value="RIBOSOME MATURATION FACTOR RIMM"/>
    <property type="match status" value="1"/>
</dbReference>
<name>A0A4R2EZY1_9BACT</name>
<gene>
    <name evidence="5" type="primary">rimM</name>
    <name evidence="8" type="ORF">CLV25_101434</name>
</gene>
<dbReference type="InterPro" id="IPR011033">
    <property type="entry name" value="PRC_barrel-like_sf"/>
</dbReference>
<dbReference type="InterPro" id="IPR056792">
    <property type="entry name" value="PRC_RimM"/>
</dbReference>
<dbReference type="HAMAP" id="MF_00014">
    <property type="entry name" value="Ribosome_mat_RimM"/>
    <property type="match status" value="1"/>
</dbReference>
<dbReference type="AlphaFoldDB" id="A0A4R2EZY1"/>
<keyword evidence="1 5" id="KW-0963">Cytoplasm</keyword>
<keyword evidence="3 5" id="KW-0698">rRNA processing</keyword>
<dbReference type="SUPFAM" id="SSF50346">
    <property type="entry name" value="PRC-barrel domain"/>
    <property type="match status" value="1"/>
</dbReference>
<dbReference type="Pfam" id="PF24986">
    <property type="entry name" value="PRC_RimM"/>
    <property type="match status" value="1"/>
</dbReference>
<evidence type="ECO:0000256" key="5">
    <source>
        <dbReference type="HAMAP-Rule" id="MF_00014"/>
    </source>
</evidence>
<dbReference type="SUPFAM" id="SSF50447">
    <property type="entry name" value="Translation proteins"/>
    <property type="match status" value="1"/>
</dbReference>
<comment type="caution">
    <text evidence="8">The sequence shown here is derived from an EMBL/GenBank/DDBJ whole genome shotgun (WGS) entry which is preliminary data.</text>
</comment>
<dbReference type="PANTHER" id="PTHR33692:SF1">
    <property type="entry name" value="RIBOSOME MATURATION FACTOR RIMM"/>
    <property type="match status" value="1"/>
</dbReference>
<keyword evidence="2 5" id="KW-0690">Ribosome biogenesis</keyword>
<evidence type="ECO:0000313" key="9">
    <source>
        <dbReference type="Proteomes" id="UP000294830"/>
    </source>
</evidence>
<dbReference type="Proteomes" id="UP000294830">
    <property type="component" value="Unassembled WGS sequence"/>
</dbReference>
<dbReference type="GO" id="GO:0005737">
    <property type="term" value="C:cytoplasm"/>
    <property type="evidence" value="ECO:0007669"/>
    <property type="project" value="UniProtKB-SubCell"/>
</dbReference>
<dbReference type="NCBIfam" id="TIGR02273">
    <property type="entry name" value="16S_RimM"/>
    <property type="match status" value="1"/>
</dbReference>
<comment type="subunit">
    <text evidence="5">Binds ribosomal protein uS19.</text>
</comment>
<comment type="subcellular location">
    <subcellularLocation>
        <location evidence="5">Cytoplasm</location>
    </subcellularLocation>
</comment>
<dbReference type="Gene3D" id="2.30.30.240">
    <property type="entry name" value="PRC-barrel domain"/>
    <property type="match status" value="1"/>
</dbReference>
<dbReference type="InterPro" id="IPR002676">
    <property type="entry name" value="RimM_N"/>
</dbReference>
<dbReference type="EMBL" id="SLWB01000001">
    <property type="protein sequence ID" value="TCN73213.1"/>
    <property type="molecule type" value="Genomic_DNA"/>
</dbReference>
<keyword evidence="9" id="KW-1185">Reference proteome</keyword>
<organism evidence="8 9">
    <name type="scientific">Acetobacteroides hydrogenigenes</name>
    <dbReference type="NCBI Taxonomy" id="979970"/>
    <lineage>
        <taxon>Bacteria</taxon>
        <taxon>Pseudomonadati</taxon>
        <taxon>Bacteroidota</taxon>
        <taxon>Bacteroidia</taxon>
        <taxon>Bacteroidales</taxon>
        <taxon>Rikenellaceae</taxon>
        <taxon>Acetobacteroides</taxon>
    </lineage>
</organism>
<sequence length="176" mass="20067">MHSGKSSVAEVIKTFGVNGELVLKLYSSFPEEIDLEEPVFIDIDGIPVPFYFKAFRFNGKSKAVVVFDDFESELLAEELIGKIVLYDDELLEDENDEPSPFDFVGYKVLTHCDTPQMIGTVEDYYDYPNNPLFQVLTADDQEILLPVNEDFIVAIDDEQEALYVELPEGFLDIFEE</sequence>
<feature type="domain" description="RimM N-terminal" evidence="6">
    <location>
        <begin position="8"/>
        <end position="88"/>
    </location>
</feature>
<evidence type="ECO:0000256" key="4">
    <source>
        <dbReference type="ARBA" id="ARBA00023186"/>
    </source>
</evidence>
<feature type="domain" description="Ribosome maturation factor RimM PRC barrel" evidence="7">
    <location>
        <begin position="101"/>
        <end position="170"/>
    </location>
</feature>
<accession>A0A4R2EZY1</accession>
<dbReference type="GO" id="GO:0006364">
    <property type="term" value="P:rRNA processing"/>
    <property type="evidence" value="ECO:0007669"/>
    <property type="project" value="UniProtKB-UniRule"/>
</dbReference>